<evidence type="ECO:0000313" key="10">
    <source>
        <dbReference type="Proteomes" id="UP000554286"/>
    </source>
</evidence>
<feature type="signal peptide" evidence="7">
    <location>
        <begin position="1"/>
        <end position="27"/>
    </location>
</feature>
<evidence type="ECO:0000259" key="8">
    <source>
        <dbReference type="Pfam" id="PF02608"/>
    </source>
</evidence>
<evidence type="ECO:0000256" key="1">
    <source>
        <dbReference type="ARBA" id="ARBA00004193"/>
    </source>
</evidence>
<dbReference type="GO" id="GO:0005886">
    <property type="term" value="C:plasma membrane"/>
    <property type="evidence" value="ECO:0007669"/>
    <property type="project" value="UniProtKB-SubCell"/>
</dbReference>
<gene>
    <name evidence="9" type="ORF">GGD89_001481</name>
</gene>
<dbReference type="EMBL" id="JACIGK010000009">
    <property type="protein sequence ID" value="MBB4265856.1"/>
    <property type="molecule type" value="Genomic_DNA"/>
</dbReference>
<evidence type="ECO:0000256" key="6">
    <source>
        <dbReference type="ARBA" id="ARBA00023288"/>
    </source>
</evidence>
<reference evidence="9 10" key="1">
    <citation type="submission" date="2020-08" db="EMBL/GenBank/DDBJ databases">
        <title>Genome sequencing of Purple Non-Sulfur Bacteria from various extreme environments.</title>
        <authorList>
            <person name="Mayer M."/>
        </authorList>
    </citation>
    <scope>NUCLEOTIDE SEQUENCE [LARGE SCALE GENOMIC DNA]</scope>
    <source>
        <strain evidence="9 10">JA131</strain>
    </source>
</reference>
<feature type="chain" id="PRO_5031089067" evidence="7">
    <location>
        <begin position="28"/>
        <end position="360"/>
    </location>
</feature>
<organism evidence="9 10">
    <name type="scientific">Roseospira visakhapatnamensis</name>
    <dbReference type="NCBI Taxonomy" id="390880"/>
    <lineage>
        <taxon>Bacteria</taxon>
        <taxon>Pseudomonadati</taxon>
        <taxon>Pseudomonadota</taxon>
        <taxon>Alphaproteobacteria</taxon>
        <taxon>Rhodospirillales</taxon>
        <taxon>Rhodospirillaceae</taxon>
        <taxon>Roseospira</taxon>
    </lineage>
</organism>
<dbReference type="Proteomes" id="UP000554286">
    <property type="component" value="Unassembled WGS sequence"/>
</dbReference>
<evidence type="ECO:0000256" key="4">
    <source>
        <dbReference type="ARBA" id="ARBA00022729"/>
    </source>
</evidence>
<evidence type="ECO:0000256" key="2">
    <source>
        <dbReference type="ARBA" id="ARBA00008610"/>
    </source>
</evidence>
<keyword evidence="3" id="KW-1003">Cell membrane</keyword>
<keyword evidence="4 7" id="KW-0732">Signal</keyword>
<keyword evidence="5" id="KW-0472">Membrane</keyword>
<comment type="similarity">
    <text evidence="2">Belongs to the BMP lipoprotein family.</text>
</comment>
<accession>A0A7W6RC89</accession>
<comment type="caution">
    <text evidence="9">The sequence shown here is derived from an EMBL/GenBank/DDBJ whole genome shotgun (WGS) entry which is preliminary data.</text>
</comment>
<keyword evidence="6" id="KW-0449">Lipoprotein</keyword>
<keyword evidence="10" id="KW-1185">Reference proteome</keyword>
<name>A0A7W6RC89_9PROT</name>
<dbReference type="PANTHER" id="PTHR34296">
    <property type="entry name" value="TRANSCRIPTIONAL ACTIVATOR PROTEIN MED"/>
    <property type="match status" value="1"/>
</dbReference>
<protein>
    <submittedName>
        <fullName evidence="9">Basic membrane protein A</fullName>
    </submittedName>
</protein>
<proteinExistence type="inferred from homology"/>
<evidence type="ECO:0000256" key="5">
    <source>
        <dbReference type="ARBA" id="ARBA00023136"/>
    </source>
</evidence>
<dbReference type="Pfam" id="PF02608">
    <property type="entry name" value="Bmp"/>
    <property type="match status" value="1"/>
</dbReference>
<sequence>MRVFLFPPTVILVTAVLLMSSGGPVQAAESPSGFRPALLFDVDQPIPDSGMSFQAVAAGGARAFASLSGQPVAEIVGATADRPDLDVAEATTRFALAEGYTALVGVGFSFAPVFAALAPRHPEVRFVLIDSVVAGANVQSMVFREEEGAYLMGVMAATTTRHDHIGFVGGWDSPLIRRFACGYIQGARSVTPDLTIDVSMAGWDPSAFNAPEIGYRLANEQFARGADIVFQAAGATGAGVIRAAAEREGSLAIGVDYNQNGAAPGHVLTSMLKRMDIAVFAALKALAAGTWTPGTQFLGLATGGVGWALDEHNVHLLSEDTYRAVEDAEFDIRIGRTRVAAYDDATGCPEHDFGLYAPGE</sequence>
<dbReference type="AlphaFoldDB" id="A0A7W6RC89"/>
<dbReference type="CDD" id="cd06354">
    <property type="entry name" value="PBP1_PrnA-like"/>
    <property type="match status" value="1"/>
</dbReference>
<dbReference type="Gene3D" id="3.40.50.2300">
    <property type="match status" value="2"/>
</dbReference>
<evidence type="ECO:0000256" key="3">
    <source>
        <dbReference type="ARBA" id="ARBA00022475"/>
    </source>
</evidence>
<evidence type="ECO:0000313" key="9">
    <source>
        <dbReference type="EMBL" id="MBB4265856.1"/>
    </source>
</evidence>
<dbReference type="SUPFAM" id="SSF53822">
    <property type="entry name" value="Periplasmic binding protein-like I"/>
    <property type="match status" value="1"/>
</dbReference>
<comment type="subcellular location">
    <subcellularLocation>
        <location evidence="1">Cell membrane</location>
        <topology evidence="1">Lipid-anchor</topology>
    </subcellularLocation>
</comment>
<dbReference type="RefSeq" id="WP_184043641.1">
    <property type="nucleotide sequence ID" value="NZ_JACIGK010000009.1"/>
</dbReference>
<dbReference type="InterPro" id="IPR003760">
    <property type="entry name" value="PnrA-like"/>
</dbReference>
<dbReference type="InterPro" id="IPR050957">
    <property type="entry name" value="BMP_lipoprotein"/>
</dbReference>
<dbReference type="InterPro" id="IPR028082">
    <property type="entry name" value="Peripla_BP_I"/>
</dbReference>
<feature type="domain" description="ABC transporter substrate-binding protein PnrA-like" evidence="8">
    <location>
        <begin position="97"/>
        <end position="313"/>
    </location>
</feature>
<dbReference type="PANTHER" id="PTHR34296:SF2">
    <property type="entry name" value="ABC TRANSPORTER GUANOSINE-BINDING PROTEIN NUPN"/>
    <property type="match status" value="1"/>
</dbReference>
<evidence type="ECO:0000256" key="7">
    <source>
        <dbReference type="SAM" id="SignalP"/>
    </source>
</evidence>